<dbReference type="PANTHER" id="PTHR42770">
    <property type="entry name" value="AMINO ACID TRANSPORTER-RELATED"/>
    <property type="match status" value="1"/>
</dbReference>
<keyword evidence="3 5" id="KW-1133">Transmembrane helix</keyword>
<evidence type="ECO:0000256" key="4">
    <source>
        <dbReference type="ARBA" id="ARBA00023136"/>
    </source>
</evidence>
<dbReference type="AlphaFoldDB" id="A0A1W6K162"/>
<dbReference type="GeneID" id="41591158"/>
<feature type="transmembrane region" description="Helical" evidence="5">
    <location>
        <begin position="33"/>
        <end position="58"/>
    </location>
</feature>
<feature type="transmembrane region" description="Helical" evidence="5">
    <location>
        <begin position="91"/>
        <end position="113"/>
    </location>
</feature>
<dbReference type="PIRSF" id="PIRSF006060">
    <property type="entry name" value="AA_transporter"/>
    <property type="match status" value="1"/>
</dbReference>
<evidence type="ECO:0000256" key="2">
    <source>
        <dbReference type="ARBA" id="ARBA00022692"/>
    </source>
</evidence>
<dbReference type="Proteomes" id="UP000193404">
    <property type="component" value="Chromosome"/>
</dbReference>
<evidence type="ECO:0000256" key="3">
    <source>
        <dbReference type="ARBA" id="ARBA00022989"/>
    </source>
</evidence>
<dbReference type="Pfam" id="PF00324">
    <property type="entry name" value="AA_permease"/>
    <property type="match status" value="1"/>
</dbReference>
<keyword evidence="8" id="KW-1185">Reference proteome</keyword>
<keyword evidence="4 5" id="KW-0472">Membrane</keyword>
<sequence length="470" mass="50180">MKLSKSSISLKETYGQAMAVTAPLGSVVSTTTAAIAFVGYSVVFTTILALLGSALWIYTLTRYTSKVASAGGYYTFGYSAWKNRTVSFYEAVLEALAYSFLNAVNAIAIYLLLSVALSMYGISLSPIYEGIIIAFGILYPSLISLTHIKFVLGKIVSISATAEAILLIALFGISLTRGFHANYVMPSSNIPMTDLAAAFVLSMVSISGAGASTYLGEETKKPFENISKGMWLALLIGGLAMTLGTYALVALWSGSLNSLSNSPQPLITEMYNFGFIPLIIALILSVNSLLSSNIGTTLGSARILFNLAREKSAPSIFSKVNKSNEPIIATLMIGSITAIVTIAAILSVGITTAFADISLISGIVWLSGRIIDGAGVPFLYYRIGQLRVLEVIIPLVATGINLWGVIESLAVPDMFTTSLIAVIAVLSVVWYFLKGRKGKPGSLVVDENNEIVTIDEYLQKLKNKREKAIT</sequence>
<protein>
    <submittedName>
        <fullName evidence="7">Amino acid permease</fullName>
    </submittedName>
</protein>
<feature type="transmembrane region" description="Helical" evidence="5">
    <location>
        <begin position="229"/>
        <end position="253"/>
    </location>
</feature>
<organism evidence="7 8">
    <name type="scientific">Acidianus manzaensis</name>
    <dbReference type="NCBI Taxonomy" id="282676"/>
    <lineage>
        <taxon>Archaea</taxon>
        <taxon>Thermoproteota</taxon>
        <taxon>Thermoprotei</taxon>
        <taxon>Sulfolobales</taxon>
        <taxon>Sulfolobaceae</taxon>
        <taxon>Acidianus</taxon>
    </lineage>
</organism>
<evidence type="ECO:0000256" key="5">
    <source>
        <dbReference type="SAM" id="Phobius"/>
    </source>
</evidence>
<feature type="transmembrane region" description="Helical" evidence="5">
    <location>
        <begin position="151"/>
        <end position="175"/>
    </location>
</feature>
<evidence type="ECO:0000313" key="8">
    <source>
        <dbReference type="Proteomes" id="UP000193404"/>
    </source>
</evidence>
<feature type="transmembrane region" description="Helical" evidence="5">
    <location>
        <begin position="326"/>
        <end position="351"/>
    </location>
</feature>
<proteinExistence type="predicted"/>
<dbReference type="InterPro" id="IPR004841">
    <property type="entry name" value="AA-permease/SLC12A_dom"/>
</dbReference>
<feature type="transmembrane region" description="Helical" evidence="5">
    <location>
        <begin position="412"/>
        <end position="433"/>
    </location>
</feature>
<reference evidence="7 8" key="1">
    <citation type="submission" date="2017-03" db="EMBL/GenBank/DDBJ databases">
        <title>Sulfur activation and transportation mechanism of thermophilic Archaea Acidianus manzaensis YN-25.</title>
        <authorList>
            <person name="Ma Y."/>
            <person name="Yang Y."/>
            <person name="Xia J."/>
        </authorList>
    </citation>
    <scope>NUCLEOTIDE SEQUENCE [LARGE SCALE GENOMIC DNA]</scope>
    <source>
        <strain evidence="7 8">YN-25</strain>
    </source>
</reference>
<dbReference type="STRING" id="282676.B6F84_09500"/>
<feature type="domain" description="Amino acid permease/ SLC12A" evidence="6">
    <location>
        <begin position="17"/>
        <end position="363"/>
    </location>
</feature>
<feature type="transmembrane region" description="Helical" evidence="5">
    <location>
        <begin position="388"/>
        <end position="406"/>
    </location>
</feature>
<dbReference type="GO" id="GO:0055085">
    <property type="term" value="P:transmembrane transport"/>
    <property type="evidence" value="ECO:0007669"/>
    <property type="project" value="InterPro"/>
</dbReference>
<comment type="subcellular location">
    <subcellularLocation>
        <location evidence="1">Membrane</location>
        <topology evidence="1">Multi-pass membrane protein</topology>
    </subcellularLocation>
</comment>
<dbReference type="RefSeq" id="WP_148692888.1">
    <property type="nucleotide sequence ID" value="NZ_CP020477.1"/>
</dbReference>
<gene>
    <name evidence="7" type="ORF">B6F84_09500</name>
</gene>
<keyword evidence="2 5" id="KW-0812">Transmembrane</keyword>
<dbReference type="KEGG" id="aman:B6F84_09500"/>
<evidence type="ECO:0000259" key="6">
    <source>
        <dbReference type="Pfam" id="PF00324"/>
    </source>
</evidence>
<dbReference type="PANTHER" id="PTHR42770:SF11">
    <property type="entry name" value="INNER MEMBRANE TRANSPORT PROTEIN YBAT"/>
    <property type="match status" value="1"/>
</dbReference>
<evidence type="ECO:0000313" key="7">
    <source>
        <dbReference type="EMBL" id="ARM76235.1"/>
    </source>
</evidence>
<feature type="transmembrane region" description="Helical" evidence="5">
    <location>
        <begin position="195"/>
        <end position="217"/>
    </location>
</feature>
<name>A0A1W6K162_9CREN</name>
<evidence type="ECO:0000256" key="1">
    <source>
        <dbReference type="ARBA" id="ARBA00004141"/>
    </source>
</evidence>
<feature type="transmembrane region" description="Helical" evidence="5">
    <location>
        <begin position="357"/>
        <end position="381"/>
    </location>
</feature>
<accession>A0A1W6K162</accession>
<feature type="transmembrane region" description="Helical" evidence="5">
    <location>
        <begin position="119"/>
        <end position="139"/>
    </location>
</feature>
<dbReference type="Gene3D" id="1.20.1740.10">
    <property type="entry name" value="Amino acid/polyamine transporter I"/>
    <property type="match status" value="1"/>
</dbReference>
<dbReference type="EMBL" id="CP020477">
    <property type="protein sequence ID" value="ARM76235.1"/>
    <property type="molecule type" value="Genomic_DNA"/>
</dbReference>
<dbReference type="InterPro" id="IPR050367">
    <property type="entry name" value="APC_superfamily"/>
</dbReference>
<feature type="transmembrane region" description="Helical" evidence="5">
    <location>
        <begin position="273"/>
        <end position="305"/>
    </location>
</feature>
<dbReference type="OrthoDB" id="36693at2157"/>
<dbReference type="GO" id="GO:0016020">
    <property type="term" value="C:membrane"/>
    <property type="evidence" value="ECO:0007669"/>
    <property type="project" value="UniProtKB-SubCell"/>
</dbReference>